<proteinExistence type="inferred from homology"/>
<evidence type="ECO:0000256" key="1">
    <source>
        <dbReference type="ARBA" id="ARBA00004193"/>
    </source>
</evidence>
<dbReference type="Gene3D" id="3.10.105.10">
    <property type="entry name" value="Dipeptide-binding Protein, Domain 3"/>
    <property type="match status" value="1"/>
</dbReference>
<dbReference type="PANTHER" id="PTHR30290">
    <property type="entry name" value="PERIPLASMIC BINDING COMPONENT OF ABC TRANSPORTER"/>
    <property type="match status" value="1"/>
</dbReference>
<organism evidence="5 6">
    <name type="scientific">Vagococcus entomophilus</name>
    <dbReference type="NCBI Taxonomy" id="1160095"/>
    <lineage>
        <taxon>Bacteria</taxon>
        <taxon>Bacillati</taxon>
        <taxon>Bacillota</taxon>
        <taxon>Bacilli</taxon>
        <taxon>Lactobacillales</taxon>
        <taxon>Enterococcaceae</taxon>
        <taxon>Vagococcus</taxon>
    </lineage>
</organism>
<protein>
    <submittedName>
        <fullName evidence="5">ABC transporter substrate-binding protein</fullName>
    </submittedName>
</protein>
<gene>
    <name evidence="5" type="ORF">CBF30_09800</name>
</gene>
<evidence type="ECO:0000313" key="6">
    <source>
        <dbReference type="Proteomes" id="UP000288669"/>
    </source>
</evidence>
<accession>A0A430AFZ9</accession>
<dbReference type="Gene3D" id="3.90.76.10">
    <property type="entry name" value="Dipeptide-binding Protein, Domain 1"/>
    <property type="match status" value="1"/>
</dbReference>
<dbReference type="InterPro" id="IPR023765">
    <property type="entry name" value="SBP_5_CS"/>
</dbReference>
<comment type="caution">
    <text evidence="5">The sequence shown here is derived from an EMBL/GenBank/DDBJ whole genome shotgun (WGS) entry which is preliminary data.</text>
</comment>
<dbReference type="Gene3D" id="3.40.190.10">
    <property type="entry name" value="Periplasmic binding protein-like II"/>
    <property type="match status" value="1"/>
</dbReference>
<sequence length="540" mass="58929">MKGQKKWGLFIGVLMGIVLILTGCGGNSTSSSSSSSATSSKKDTLYVGLTNAPGGFNPVNATDTAAQWLLRLMYPTLMDQPESLKFEGNLATSFDTTDNQTFTVTLRKGAKWSDGQAITANDVAYTLNLIANPKVETSFGVNISSLDGVNESGKITSGSSISGVNVVDDQTLTLKTKVPVDPNYIKEMIGFNVWIVPKHVVEKYDAATLSSSAFATNPTVSGGAYSFVKYEKESYVQLKANSNYYKGKAKIENMYVKILTGTNLVTELQSGGVDMAAGGGIGVIPVSEVDTLKKDSNLTFKEYPGFATQFMFINNDKFNKDVRLAMTYAIDREAIVKQLFKGNAEVLPTTFTTASAYYDKSLKAIPHNVKKAKELLKQSGFDTNQEIEITVPSGNKAREQSASLIEQNLEEAGFKVKQVSYDFVTALANVKKGSYQLGLIGLALNSDPDQTAYWSKAGTTNLSRVNDETLEALIEKGKSLTSQTERKAVYDEIQEYQKDNAFAVGLYADYQYKVQNKNLNGGIKKFWVGSFSDIQDWTKK</sequence>
<dbReference type="RefSeq" id="WP_126826002.1">
    <property type="nucleotide sequence ID" value="NZ_JBHLWU010000001.1"/>
</dbReference>
<comment type="subcellular location">
    <subcellularLocation>
        <location evidence="1">Cell membrane</location>
        <topology evidence="1">Lipid-anchor</topology>
    </subcellularLocation>
</comment>
<dbReference type="InterPro" id="IPR039424">
    <property type="entry name" value="SBP_5"/>
</dbReference>
<dbReference type="Proteomes" id="UP000288669">
    <property type="component" value="Unassembled WGS sequence"/>
</dbReference>
<dbReference type="GO" id="GO:1904680">
    <property type="term" value="F:peptide transmembrane transporter activity"/>
    <property type="evidence" value="ECO:0007669"/>
    <property type="project" value="TreeGrafter"/>
</dbReference>
<dbReference type="GO" id="GO:0042597">
    <property type="term" value="C:periplasmic space"/>
    <property type="evidence" value="ECO:0007669"/>
    <property type="project" value="UniProtKB-ARBA"/>
</dbReference>
<evidence type="ECO:0000256" key="2">
    <source>
        <dbReference type="ARBA" id="ARBA00005695"/>
    </source>
</evidence>
<reference evidence="5 6" key="1">
    <citation type="submission" date="2017-05" db="EMBL/GenBank/DDBJ databases">
        <title>Vagococcus spp. assemblies.</title>
        <authorList>
            <person name="Gulvik C.A."/>
        </authorList>
    </citation>
    <scope>NUCLEOTIDE SEQUENCE [LARGE SCALE GENOMIC DNA]</scope>
    <source>
        <strain evidence="5 6">DSM 24756</strain>
    </source>
</reference>
<dbReference type="GO" id="GO:0043190">
    <property type="term" value="C:ATP-binding cassette (ABC) transporter complex"/>
    <property type="evidence" value="ECO:0007669"/>
    <property type="project" value="InterPro"/>
</dbReference>
<name>A0A430AFZ9_9ENTE</name>
<dbReference type="Pfam" id="PF00496">
    <property type="entry name" value="SBP_bac_5"/>
    <property type="match status" value="1"/>
</dbReference>
<dbReference type="EMBL" id="NGJZ01000003">
    <property type="protein sequence ID" value="RSU06651.1"/>
    <property type="molecule type" value="Genomic_DNA"/>
</dbReference>
<feature type="domain" description="Solute-binding protein family 5" evidence="4">
    <location>
        <begin position="86"/>
        <end position="461"/>
    </location>
</feature>
<dbReference type="AlphaFoldDB" id="A0A430AFZ9"/>
<evidence type="ECO:0000259" key="4">
    <source>
        <dbReference type="Pfam" id="PF00496"/>
    </source>
</evidence>
<dbReference type="GO" id="GO:0015833">
    <property type="term" value="P:peptide transport"/>
    <property type="evidence" value="ECO:0007669"/>
    <property type="project" value="TreeGrafter"/>
</dbReference>
<dbReference type="InterPro" id="IPR030678">
    <property type="entry name" value="Peptide/Ni-bd"/>
</dbReference>
<evidence type="ECO:0000313" key="5">
    <source>
        <dbReference type="EMBL" id="RSU06651.1"/>
    </source>
</evidence>
<keyword evidence="3" id="KW-0732">Signal</keyword>
<dbReference type="InterPro" id="IPR000914">
    <property type="entry name" value="SBP_5_dom"/>
</dbReference>
<comment type="similarity">
    <text evidence="2">Belongs to the bacterial solute-binding protein 5 family.</text>
</comment>
<dbReference type="PROSITE" id="PS01040">
    <property type="entry name" value="SBP_BACTERIAL_5"/>
    <property type="match status" value="1"/>
</dbReference>
<dbReference type="PIRSF" id="PIRSF002741">
    <property type="entry name" value="MppA"/>
    <property type="match status" value="1"/>
</dbReference>
<dbReference type="SUPFAM" id="SSF53850">
    <property type="entry name" value="Periplasmic binding protein-like II"/>
    <property type="match status" value="1"/>
</dbReference>
<dbReference type="OrthoDB" id="9796817at2"/>
<keyword evidence="6" id="KW-1185">Reference proteome</keyword>
<evidence type="ECO:0000256" key="3">
    <source>
        <dbReference type="ARBA" id="ARBA00022729"/>
    </source>
</evidence>
<dbReference type="PROSITE" id="PS51257">
    <property type="entry name" value="PROKAR_LIPOPROTEIN"/>
    <property type="match status" value="1"/>
</dbReference>